<dbReference type="FunFam" id="1.20.1070.10:FF:000375">
    <property type="entry name" value="5-hydroxytryptamine (serotonin) receptor 1Fa"/>
    <property type="match status" value="1"/>
</dbReference>
<evidence type="ECO:0000256" key="7">
    <source>
        <dbReference type="ARBA" id="ARBA00023170"/>
    </source>
</evidence>
<keyword evidence="8 9" id="KW-0807">Transducer</keyword>
<feature type="transmembrane region" description="Helical" evidence="11">
    <location>
        <begin position="151"/>
        <end position="173"/>
    </location>
</feature>
<evidence type="ECO:0000256" key="9">
    <source>
        <dbReference type="RuleBase" id="RU000688"/>
    </source>
</evidence>
<evidence type="ECO:0000256" key="8">
    <source>
        <dbReference type="ARBA" id="ARBA00023224"/>
    </source>
</evidence>
<evidence type="ECO:0000313" key="14">
    <source>
        <dbReference type="Proteomes" id="UP001519460"/>
    </source>
</evidence>
<comment type="caution">
    <text evidence="13">The sequence shown here is derived from an EMBL/GenBank/DDBJ whole genome shotgun (WGS) entry which is preliminary data.</text>
</comment>
<name>A0ABD0L1H5_9CAEN</name>
<feature type="transmembrane region" description="Helical" evidence="11">
    <location>
        <begin position="111"/>
        <end position="131"/>
    </location>
</feature>
<keyword evidence="3 9" id="KW-0812">Transmembrane</keyword>
<dbReference type="Pfam" id="PF00001">
    <property type="entry name" value="7tm_1"/>
    <property type="match status" value="2"/>
</dbReference>
<comment type="subcellular location">
    <subcellularLocation>
        <location evidence="1">Cell membrane</location>
        <topology evidence="1">Multi-pass membrane protein</topology>
    </subcellularLocation>
</comment>
<dbReference type="InterPro" id="IPR017452">
    <property type="entry name" value="GPCR_Rhodpsn_7TM"/>
</dbReference>
<dbReference type="PRINTS" id="PR00237">
    <property type="entry name" value="GPCRRHODOPSN"/>
</dbReference>
<keyword evidence="14" id="KW-1185">Reference proteome</keyword>
<reference evidence="13 14" key="1">
    <citation type="journal article" date="2023" name="Sci. Data">
        <title>Genome assembly of the Korean intertidal mud-creeper Batillaria attramentaria.</title>
        <authorList>
            <person name="Patra A.K."/>
            <person name="Ho P.T."/>
            <person name="Jun S."/>
            <person name="Lee S.J."/>
            <person name="Kim Y."/>
            <person name="Won Y.J."/>
        </authorList>
    </citation>
    <scope>NUCLEOTIDE SEQUENCE [LARGE SCALE GENOMIC DNA]</scope>
    <source>
        <strain evidence="13">Wonlab-2016</strain>
    </source>
</reference>
<feature type="domain" description="G-protein coupled receptors family 1 profile" evidence="12">
    <location>
        <begin position="52"/>
        <end position="638"/>
    </location>
</feature>
<feature type="transmembrane region" description="Helical" evidence="11">
    <location>
        <begin position="584"/>
        <end position="607"/>
    </location>
</feature>
<evidence type="ECO:0000259" key="12">
    <source>
        <dbReference type="PROSITE" id="PS50262"/>
    </source>
</evidence>
<keyword evidence="2" id="KW-1003">Cell membrane</keyword>
<sequence>INVSTNATSDPGSTEVTTSEVSYDSHVPRYSTATLATLCVLLGCMIVATVLGNVFVITAIIVERSLQGVSNYLVLSLAVTDLLVAVLVMPLSLLNEVSVYWYLGRVLCDMWVSMDVLCCTASILHLVAIAFDRFWAVSNIDYVRRRCARQIIFMIALVWLVSVVISIPPLFGWRHDTDNPELSGVCMISQDHGYTIFSTVGAFYCPMVLMLVLNFKIYRAARYRIRRKGFAGRNTRGLMPVPAVQVEETTNQRATNQHSSGSDVSQDGYSLFDRSCMVNNELSRMDVDTGFDSATDMVSTRYVMCPGESTTEGSGNESCYYARDDDDDFFDSEPPSPTPQIAPGIQIGDDSPPAPLNAKMTTVESRTSDLGSELITEHSTISVGNGHSHSHLVPPEPRPLHFNGRVSPVETVGNHLNPSEPKLVQFSAQVRVEGGSPDSGHSLRPLQYEPCCDISNEEHRLAPHRQCVSCFGPDSNNEVLCVEKGGVPLGNHGGQLGLQSPSLTTRKNSGIHLSPVPRSVQMNNLTNSSYTGSNQLTVPRAVLSGSQTSKSRANNNTKRARNREKEKQRREKLEMRRERKAARVLGIITGAFVVCWLPFFILALLIPFCSVSCHVPDEVASLCLWLGYFNSLLNPIIYTVFNPSFRNAFRKIFFRRLRSVTR</sequence>
<dbReference type="PROSITE" id="PS50262">
    <property type="entry name" value="G_PROTEIN_RECEP_F1_2"/>
    <property type="match status" value="1"/>
</dbReference>
<evidence type="ECO:0000256" key="10">
    <source>
        <dbReference type="SAM" id="MobiDB-lite"/>
    </source>
</evidence>
<dbReference type="CDD" id="cd15331">
    <property type="entry name" value="7tmA_5-HT1A_invertebrates"/>
    <property type="match status" value="1"/>
</dbReference>
<feature type="region of interest" description="Disordered" evidence="10">
    <location>
        <begin position="541"/>
        <end position="574"/>
    </location>
</feature>
<dbReference type="PROSITE" id="PS00237">
    <property type="entry name" value="G_PROTEIN_RECEP_F1_1"/>
    <property type="match status" value="1"/>
</dbReference>
<protein>
    <recommendedName>
        <fullName evidence="12">G-protein coupled receptors family 1 profile domain-containing protein</fullName>
    </recommendedName>
</protein>
<feature type="region of interest" description="Disordered" evidence="10">
    <location>
        <begin position="344"/>
        <end position="371"/>
    </location>
</feature>
<dbReference type="EMBL" id="JACVVK020000095">
    <property type="protein sequence ID" value="KAK7493168.1"/>
    <property type="molecule type" value="Genomic_DNA"/>
</dbReference>
<evidence type="ECO:0000256" key="6">
    <source>
        <dbReference type="ARBA" id="ARBA00023136"/>
    </source>
</evidence>
<feature type="compositionally biased region" description="Basic and acidic residues" evidence="10">
    <location>
        <begin position="563"/>
        <end position="574"/>
    </location>
</feature>
<keyword evidence="7 9" id="KW-0675">Receptor</keyword>
<dbReference type="Proteomes" id="UP001519460">
    <property type="component" value="Unassembled WGS sequence"/>
</dbReference>
<gene>
    <name evidence="13" type="ORF">BaRGS_00015505</name>
</gene>
<feature type="transmembrane region" description="Helical" evidence="11">
    <location>
        <begin position="193"/>
        <end position="218"/>
    </location>
</feature>
<feature type="transmembrane region" description="Helical" evidence="11">
    <location>
        <begin position="72"/>
        <end position="91"/>
    </location>
</feature>
<proteinExistence type="inferred from homology"/>
<keyword evidence="6 11" id="KW-0472">Membrane</keyword>
<evidence type="ECO:0000256" key="5">
    <source>
        <dbReference type="ARBA" id="ARBA00023040"/>
    </source>
</evidence>
<evidence type="ECO:0000256" key="3">
    <source>
        <dbReference type="ARBA" id="ARBA00022692"/>
    </source>
</evidence>
<dbReference type="AlphaFoldDB" id="A0ABD0L1H5"/>
<evidence type="ECO:0000256" key="4">
    <source>
        <dbReference type="ARBA" id="ARBA00022989"/>
    </source>
</evidence>
<keyword evidence="5 9" id="KW-0297">G-protein coupled receptor</keyword>
<evidence type="ECO:0000256" key="2">
    <source>
        <dbReference type="ARBA" id="ARBA00022475"/>
    </source>
</evidence>
<evidence type="ECO:0000256" key="11">
    <source>
        <dbReference type="SAM" id="Phobius"/>
    </source>
</evidence>
<dbReference type="GO" id="GO:0005886">
    <property type="term" value="C:plasma membrane"/>
    <property type="evidence" value="ECO:0007669"/>
    <property type="project" value="UniProtKB-SubCell"/>
</dbReference>
<feature type="non-terminal residue" evidence="13">
    <location>
        <position position="1"/>
    </location>
</feature>
<dbReference type="PANTHER" id="PTHR24248">
    <property type="entry name" value="ADRENERGIC RECEPTOR-RELATED G-PROTEIN COUPLED RECEPTOR"/>
    <property type="match status" value="1"/>
</dbReference>
<evidence type="ECO:0000313" key="13">
    <source>
        <dbReference type="EMBL" id="KAK7493168.1"/>
    </source>
</evidence>
<feature type="transmembrane region" description="Helical" evidence="11">
    <location>
        <begin position="619"/>
        <end position="641"/>
    </location>
</feature>
<organism evidence="13 14">
    <name type="scientific">Batillaria attramentaria</name>
    <dbReference type="NCBI Taxonomy" id="370345"/>
    <lineage>
        <taxon>Eukaryota</taxon>
        <taxon>Metazoa</taxon>
        <taxon>Spiralia</taxon>
        <taxon>Lophotrochozoa</taxon>
        <taxon>Mollusca</taxon>
        <taxon>Gastropoda</taxon>
        <taxon>Caenogastropoda</taxon>
        <taxon>Sorbeoconcha</taxon>
        <taxon>Cerithioidea</taxon>
        <taxon>Batillariidae</taxon>
        <taxon>Batillaria</taxon>
    </lineage>
</organism>
<dbReference type="Gene3D" id="1.20.1070.10">
    <property type="entry name" value="Rhodopsin 7-helix transmembrane proteins"/>
    <property type="match status" value="2"/>
</dbReference>
<feature type="compositionally biased region" description="Polar residues" evidence="10">
    <location>
        <begin position="359"/>
        <end position="370"/>
    </location>
</feature>
<comment type="similarity">
    <text evidence="9">Belongs to the G-protein coupled receptor 1 family.</text>
</comment>
<accession>A0ABD0L1H5</accession>
<feature type="transmembrane region" description="Helical" evidence="11">
    <location>
        <begin position="35"/>
        <end position="60"/>
    </location>
</feature>
<keyword evidence="4 11" id="KW-1133">Transmembrane helix</keyword>
<dbReference type="SUPFAM" id="SSF81321">
    <property type="entry name" value="Family A G protein-coupled receptor-like"/>
    <property type="match status" value="1"/>
</dbReference>
<evidence type="ECO:0000256" key="1">
    <source>
        <dbReference type="ARBA" id="ARBA00004651"/>
    </source>
</evidence>
<dbReference type="PANTHER" id="PTHR24248:SF200">
    <property type="entry name" value="5-HYDROXYTRYPTAMINE RECEPTOR 1B-LIKE ISOFORM X1"/>
    <property type="match status" value="1"/>
</dbReference>
<dbReference type="InterPro" id="IPR000276">
    <property type="entry name" value="GPCR_Rhodpsn"/>
</dbReference>
<dbReference type="GO" id="GO:0004930">
    <property type="term" value="F:G protein-coupled receptor activity"/>
    <property type="evidence" value="ECO:0007669"/>
    <property type="project" value="UniProtKB-KW"/>
</dbReference>